<feature type="transmembrane region" description="Helical" evidence="1">
    <location>
        <begin position="289"/>
        <end position="313"/>
    </location>
</feature>
<keyword evidence="1" id="KW-0812">Transmembrane</keyword>
<feature type="transmembrane region" description="Helical" evidence="1">
    <location>
        <begin position="319"/>
        <end position="338"/>
    </location>
</feature>
<proteinExistence type="predicted"/>
<dbReference type="CDD" id="cd06423">
    <property type="entry name" value="CESA_like"/>
    <property type="match status" value="1"/>
</dbReference>
<dbReference type="SUPFAM" id="SSF53448">
    <property type="entry name" value="Nucleotide-diphospho-sugar transferases"/>
    <property type="match status" value="1"/>
</dbReference>
<dbReference type="PANTHER" id="PTHR43646:SF3">
    <property type="entry name" value="SLR1566 PROTEIN"/>
    <property type="match status" value="1"/>
</dbReference>
<evidence type="ECO:0000256" key="1">
    <source>
        <dbReference type="SAM" id="Phobius"/>
    </source>
</evidence>
<comment type="caution">
    <text evidence="3">The sequence shown here is derived from an EMBL/GenBank/DDBJ whole genome shotgun (WGS) entry which is preliminary data.</text>
</comment>
<dbReference type="InterPro" id="IPR017832">
    <property type="entry name" value="Glyco_trans_2_hopen-assoc_HpnB"/>
</dbReference>
<dbReference type="PANTHER" id="PTHR43646">
    <property type="entry name" value="GLYCOSYLTRANSFERASE"/>
    <property type="match status" value="1"/>
</dbReference>
<evidence type="ECO:0000259" key="2">
    <source>
        <dbReference type="Pfam" id="PF00535"/>
    </source>
</evidence>
<evidence type="ECO:0000313" key="4">
    <source>
        <dbReference type="Proteomes" id="UP001499990"/>
    </source>
</evidence>
<gene>
    <name evidence="3" type="ORF">GCM10020367_59990</name>
</gene>
<keyword evidence="4" id="KW-1185">Reference proteome</keyword>
<dbReference type="Pfam" id="PF00535">
    <property type="entry name" value="Glycos_transf_2"/>
    <property type="match status" value="1"/>
</dbReference>
<dbReference type="InterPro" id="IPR001173">
    <property type="entry name" value="Glyco_trans_2-like"/>
</dbReference>
<dbReference type="Gene3D" id="3.90.550.10">
    <property type="entry name" value="Spore Coat Polysaccharide Biosynthesis Protein SpsA, Chain A"/>
    <property type="match status" value="1"/>
</dbReference>
<dbReference type="EMBL" id="BAAAYL010000001">
    <property type="protein sequence ID" value="GAA3378841.1"/>
    <property type="molecule type" value="Genomic_DNA"/>
</dbReference>
<dbReference type="NCBIfam" id="TIGR03469">
    <property type="entry name" value="HpnB"/>
    <property type="match status" value="1"/>
</dbReference>
<name>A0ABP6SKH0_9ACTN</name>
<keyword evidence="1" id="KW-0472">Membrane</keyword>
<evidence type="ECO:0000313" key="3">
    <source>
        <dbReference type="EMBL" id="GAA3378841.1"/>
    </source>
</evidence>
<organism evidence="3 4">
    <name type="scientific">Streptomyces sannanensis</name>
    <dbReference type="NCBI Taxonomy" id="285536"/>
    <lineage>
        <taxon>Bacteria</taxon>
        <taxon>Bacillati</taxon>
        <taxon>Actinomycetota</taxon>
        <taxon>Actinomycetes</taxon>
        <taxon>Kitasatosporales</taxon>
        <taxon>Streptomycetaceae</taxon>
        <taxon>Streptomyces</taxon>
    </lineage>
</organism>
<feature type="domain" description="Glycosyltransferase 2-like" evidence="2">
    <location>
        <begin position="46"/>
        <end position="184"/>
    </location>
</feature>
<keyword evidence="1" id="KW-1133">Transmembrane helix</keyword>
<dbReference type="InterPro" id="IPR029044">
    <property type="entry name" value="Nucleotide-diphossugar_trans"/>
</dbReference>
<protein>
    <submittedName>
        <fullName evidence="3">Glycosyltransferase</fullName>
    </submittedName>
</protein>
<feature type="transmembrane region" description="Helical" evidence="1">
    <location>
        <begin position="345"/>
        <end position="362"/>
    </location>
</feature>
<reference evidence="4" key="1">
    <citation type="journal article" date="2019" name="Int. J. Syst. Evol. Microbiol.">
        <title>The Global Catalogue of Microorganisms (GCM) 10K type strain sequencing project: providing services to taxonomists for standard genome sequencing and annotation.</title>
        <authorList>
            <consortium name="The Broad Institute Genomics Platform"/>
            <consortium name="The Broad Institute Genome Sequencing Center for Infectious Disease"/>
            <person name="Wu L."/>
            <person name="Ma J."/>
        </authorList>
    </citation>
    <scope>NUCLEOTIDE SEQUENCE [LARGE SCALE GENOMIC DNA]</scope>
    <source>
        <strain evidence="4">JCM 9651</strain>
    </source>
</reference>
<sequence>MSAVAWTAVGSLAAWVWLLLGQGLFWRTDQRLPPRTAPGDWPCVAVVVPARDEAAVLPVSLPSLLAQDYPGDAEIFLVDDGSEDGTGELARALSARLGGLPLTVIRPGEPEPGWTGKLWALRHGIARVRERRPEPEYLLLTDADIAHEPDSLRELVAAARTNGLDLVSQMARLRVASCWERLVVPAFVYFFAQLYPFRWVNSTDARTAAAAGGCVLLRTEAAVRAGVPESVRQAVIDDVSVARAVRRSGGSLWLGLAERVDSVRPYPRLADLWRMVSRSAYAQLRHSPLLLIGTVAGLALVYLTPPAAVVAGVLTDDPVAGWAGAAAWLMMAGTYAPILRYYRLCLWQAPALPFTALLYLLMTVDSAIQHYRGRGAAWKGRTYTRPEAAQDR</sequence>
<accession>A0ABP6SKH0</accession>
<dbReference type="Proteomes" id="UP001499990">
    <property type="component" value="Unassembled WGS sequence"/>
</dbReference>
<feature type="transmembrane region" description="Helical" evidence="1">
    <location>
        <begin position="6"/>
        <end position="26"/>
    </location>
</feature>
<dbReference type="RefSeq" id="WP_345043444.1">
    <property type="nucleotide sequence ID" value="NZ_BAAAYL010000001.1"/>
</dbReference>